<protein>
    <submittedName>
        <fullName evidence="3">Uncharacterized protein</fullName>
    </submittedName>
</protein>
<evidence type="ECO:0000256" key="2">
    <source>
        <dbReference type="SAM" id="Phobius"/>
    </source>
</evidence>
<dbReference type="InParanoid" id="K5XNI4"/>
<gene>
    <name evidence="3" type="ORF">AGABI1DRAFT_108951</name>
</gene>
<evidence type="ECO:0000313" key="3">
    <source>
        <dbReference type="EMBL" id="EKM76205.1"/>
    </source>
</evidence>
<proteinExistence type="predicted"/>
<feature type="transmembrane region" description="Helical" evidence="2">
    <location>
        <begin position="140"/>
        <end position="165"/>
    </location>
</feature>
<evidence type="ECO:0000313" key="4">
    <source>
        <dbReference type="Proteomes" id="UP000008493"/>
    </source>
</evidence>
<keyword evidence="2" id="KW-1133">Transmembrane helix</keyword>
<dbReference type="AlphaFoldDB" id="K5XNI4"/>
<dbReference type="eggNOG" id="ENOG502SPJ3">
    <property type="taxonomic scope" value="Eukaryota"/>
</dbReference>
<dbReference type="OrthoDB" id="3037019at2759"/>
<dbReference type="KEGG" id="abp:AGABI1DRAFT108951"/>
<dbReference type="RefSeq" id="XP_007333162.1">
    <property type="nucleotide sequence ID" value="XM_007333100.1"/>
</dbReference>
<dbReference type="EMBL" id="JH971404">
    <property type="protein sequence ID" value="EKM76205.1"/>
    <property type="molecule type" value="Genomic_DNA"/>
</dbReference>
<organism evidence="3 4">
    <name type="scientific">Agaricus bisporus var. burnettii (strain JB137-S8 / ATCC MYA-4627 / FGSC 10392)</name>
    <name type="common">White button mushroom</name>
    <dbReference type="NCBI Taxonomy" id="597362"/>
    <lineage>
        <taxon>Eukaryota</taxon>
        <taxon>Fungi</taxon>
        <taxon>Dikarya</taxon>
        <taxon>Basidiomycota</taxon>
        <taxon>Agaricomycotina</taxon>
        <taxon>Agaricomycetes</taxon>
        <taxon>Agaricomycetidae</taxon>
        <taxon>Agaricales</taxon>
        <taxon>Agaricineae</taxon>
        <taxon>Agaricaceae</taxon>
        <taxon>Agaricus</taxon>
    </lineage>
</organism>
<dbReference type="HOGENOM" id="CLU_035509_8_0_1"/>
<dbReference type="GeneID" id="18822662"/>
<feature type="transmembrane region" description="Helical" evidence="2">
    <location>
        <begin position="92"/>
        <end position="111"/>
    </location>
</feature>
<keyword evidence="4" id="KW-1185">Reference proteome</keyword>
<dbReference type="OMA" id="LECGTRI"/>
<name>K5XNI4_AGABU</name>
<accession>K5XNI4</accession>
<feature type="transmembrane region" description="Helical" evidence="2">
    <location>
        <begin position="209"/>
        <end position="231"/>
    </location>
</feature>
<feature type="compositionally biased region" description="Basic residues" evidence="1">
    <location>
        <begin position="296"/>
        <end position="306"/>
    </location>
</feature>
<keyword evidence="2" id="KW-0812">Transmembrane</keyword>
<reference evidence="4" key="1">
    <citation type="journal article" date="2012" name="Proc. Natl. Acad. Sci. U.S.A.">
        <title>Genome sequence of the button mushroom Agaricus bisporus reveals mechanisms governing adaptation to a humic-rich ecological niche.</title>
        <authorList>
            <person name="Morin E."/>
            <person name="Kohler A."/>
            <person name="Baker A.R."/>
            <person name="Foulongne-Oriol M."/>
            <person name="Lombard V."/>
            <person name="Nagy L.G."/>
            <person name="Ohm R.A."/>
            <person name="Patyshakuliyeva A."/>
            <person name="Brun A."/>
            <person name="Aerts A.L."/>
            <person name="Bailey A.M."/>
            <person name="Billette C."/>
            <person name="Coutinho P.M."/>
            <person name="Deakin G."/>
            <person name="Doddapaneni H."/>
            <person name="Floudas D."/>
            <person name="Grimwood J."/>
            <person name="Hilden K."/>
            <person name="Kuees U."/>
            <person name="LaButti K.M."/>
            <person name="Lapidus A."/>
            <person name="Lindquist E.A."/>
            <person name="Lucas S.M."/>
            <person name="Murat C."/>
            <person name="Riley R.W."/>
            <person name="Salamov A.A."/>
            <person name="Schmutz J."/>
            <person name="Subramanian V."/>
            <person name="Woesten H.A.B."/>
            <person name="Xu J."/>
            <person name="Eastwood D.C."/>
            <person name="Foster G.D."/>
            <person name="Sonnenberg A.S."/>
            <person name="Cullen D."/>
            <person name="de Vries R.P."/>
            <person name="Lundell T."/>
            <person name="Hibbett D.S."/>
            <person name="Henrissat B."/>
            <person name="Burton K.S."/>
            <person name="Kerrigan R.W."/>
            <person name="Challen M.P."/>
            <person name="Grigoriev I.V."/>
            <person name="Martin F."/>
        </authorList>
    </citation>
    <scope>NUCLEOTIDE SEQUENCE [LARGE SCALE GENOMIC DNA]</scope>
    <source>
        <strain evidence="4">JB137-S8 / ATCC MYA-4627 / FGSC 10392</strain>
    </source>
</reference>
<feature type="transmembrane region" description="Helical" evidence="2">
    <location>
        <begin position="31"/>
        <end position="50"/>
    </location>
</feature>
<feature type="region of interest" description="Disordered" evidence="1">
    <location>
        <begin position="283"/>
        <end position="306"/>
    </location>
</feature>
<keyword evidence="2" id="KW-0472">Membrane</keyword>
<sequence>MEEEDYDLQVKQSLAVTFVAAYRRKISLANLLFFANRYVVEGMLILTGNLKDSTVYPLRLRTVPFLTITVNTAVVQGILVLRIWALYRDNRLAFRIALAFYIGGVLTLTGLTVDDFVGESVIIDNTLGSLPGCYPKSVPAVIAGFWIAPLIVESVLFILVILRAIAWWKEGYSVNGILVILARDSSLYYAIIFALLLSSYGMFQWGPPFLSSLLVTPSTTAGCILGSQLLLNLRNYNRIDEEISQHATMALRIRRPATDAGYGTELECGTRIEVKKEVTRHVRSDNNYGMEEGSSHYKKPSYSKPY</sequence>
<evidence type="ECO:0000256" key="1">
    <source>
        <dbReference type="SAM" id="MobiDB-lite"/>
    </source>
</evidence>
<dbReference type="Proteomes" id="UP000008493">
    <property type="component" value="Unassembled WGS sequence"/>
</dbReference>
<feature type="transmembrane region" description="Helical" evidence="2">
    <location>
        <begin position="62"/>
        <end position="85"/>
    </location>
</feature>